<dbReference type="Gene3D" id="3.40.50.200">
    <property type="entry name" value="Peptidase S8/S53 domain"/>
    <property type="match status" value="1"/>
</dbReference>
<feature type="domain" description="Peptidase S8/S53" evidence="5">
    <location>
        <begin position="215"/>
        <end position="476"/>
    </location>
</feature>
<evidence type="ECO:0000256" key="2">
    <source>
        <dbReference type="ARBA" id="ARBA00022737"/>
    </source>
</evidence>
<evidence type="ECO:0000256" key="4">
    <source>
        <dbReference type="PROSITE-ProRule" id="PRU01240"/>
    </source>
</evidence>
<dbReference type="Pfam" id="PF00415">
    <property type="entry name" value="RCC1"/>
    <property type="match status" value="7"/>
</dbReference>
<sequence length="1352" mass="143830">PEGDKDRDGDADFKTDRFIVKYKDKKGMEKLKKAFGKINRLTISEKSSVEKNLGKNMGIIALDKKERLEDFADDIRQKKLDDEIEYIQPDYEISLMSGDTYYSSQWGLGNGAEEKGSNESTSYRIPMEEILEMLPPHLKDAVDRSPELRELLLDTPQEEMRERLMARDVQGDIPPHILLELAHEPALMHRIDQAEIPAQYSCSANVTGAWERSEGEGVTVAVIDTGIDVNHEELADNTWVNTGEIPGNGEDDDGNGYIDDVNGWNFSGNSGMVYDGSSSDSEKHGTHIAGIISAIKDNGKGTAGVAPLAKVMSLKVFKDGTAYTSDILNAIEYAEKMGAKIVNCSWGSSEYNRALEDAIRDSGMLFVCAAGNIGADIDQIPVYPAAFDCPNIITAASVGRNGALSSFSSYGANSVDVAAPGEDIYSALPSDSYGSESGTSMAAAFVSGEAALLFALGEGMDAAGVKDRIIKTSDHLSSLAGKVQGGNKISCANAVKNTISDEVIQVEAYTDVQEDAEADESTDGFKLFSAPNVEGQFVKVAGGGRHTLALKDDGTVWACGYNYYGQLGDGTKVDRSVPVQVTGLSGVTAIAAGQYRSIALKDDGTIWTWGYNYYGQLGDGTTMDRTTPVQVNGLSDITAVAACYYHTVALKDDGTVWTWGNNENGQLGDGTTINRTTPVQVSGLSGITGVAAGSGHTIVLKNDGTVWTWGRNSYGQLGDGTTTSSRIPVQVSGLSGLSGITDVAAGSEHTIALKNDGTVWTWGYNSYGQLGDATTTNRATPAQVNGLNGITAMAEGNRHTIAVKYDGTVWTWGDNAYGQLGNGTSEKSTIPLQIIGLKGTKDIDGGDSHTIAIKEDGTVWTWGYNYYGQLGEGSNIRVRTPIQMLGLSGVTSIAGGNSHTIALKEDGTVWTCGYNSSGQLGDGTTEQRLTPVRVSGLSNVTAIAAGGYHNIALKEGGTVWTWGDNRYGQLGDGTTANRTTSEQVSGLNGIIAIAAGTYHTIGLKSDGTVWTWGHNLSGQLGDGTNIDRLTPVQVKGLNGIIAIATDELHNIALKEDGTVWTWGDNRYGQLGDGTTRNRTTPVQTSGLSKITAVAAGVYHTVALKEDGTVWTWGNNNYGQLGDGTTTYRTTPMQVNGLSDVTAVAAGSHHTIALKNDGTVWTWGLNIYGQLGDGTTTSRRIPVQVSRLSGITGIAAGDYHTAAVKEDSTVWTWGYNMQGQLGNGEAGVVTHPKWAFGTPGDPAVSITCAADKTFNLVLKAANMRSLSDRTFTVKYIADDLDITDLCSMTWAKETAAGAITGTDITIQQYLPGTITFTVNKSIPSGKQWSGIVNAIRFKCKKSMGETKITYAMN</sequence>
<keyword evidence="4" id="KW-0720">Serine protease</keyword>
<dbReference type="InterPro" id="IPR036852">
    <property type="entry name" value="Peptidase_S8/S53_dom_sf"/>
</dbReference>
<proteinExistence type="inferred from homology"/>
<dbReference type="PROSITE" id="PS00137">
    <property type="entry name" value="SUBTILASE_HIS"/>
    <property type="match status" value="1"/>
</dbReference>
<keyword evidence="2" id="KW-0677">Repeat</keyword>
<dbReference type="PROSITE" id="PS00136">
    <property type="entry name" value="SUBTILASE_ASP"/>
    <property type="match status" value="1"/>
</dbReference>
<feature type="active site" description="Charge relay system" evidence="4">
    <location>
        <position position="284"/>
    </location>
</feature>
<dbReference type="InterPro" id="IPR022398">
    <property type="entry name" value="Peptidase_S8_His-AS"/>
</dbReference>
<dbReference type="Gene3D" id="2.130.10.30">
    <property type="entry name" value="Regulator of chromosome condensation 1/beta-lactamase-inhibitor protein II"/>
    <property type="match status" value="5"/>
</dbReference>
<dbReference type="GO" id="GO:0004252">
    <property type="term" value="F:serine-type endopeptidase activity"/>
    <property type="evidence" value="ECO:0007669"/>
    <property type="project" value="UniProtKB-UniRule"/>
</dbReference>
<keyword evidence="8" id="KW-1185">Reference proteome</keyword>
<dbReference type="InterPro" id="IPR000209">
    <property type="entry name" value="Peptidase_S8/S53_dom"/>
</dbReference>
<dbReference type="SUPFAM" id="SSF52743">
    <property type="entry name" value="Subtilisin-like"/>
    <property type="match status" value="1"/>
</dbReference>
<evidence type="ECO:0000256" key="1">
    <source>
        <dbReference type="ARBA" id="ARBA00011073"/>
    </source>
</evidence>
<dbReference type="Proteomes" id="UP000253034">
    <property type="component" value="Unassembled WGS sequence"/>
</dbReference>
<keyword evidence="3 4" id="KW-0378">Hydrolase</keyword>
<dbReference type="GO" id="GO:0006508">
    <property type="term" value="P:proteolysis"/>
    <property type="evidence" value="ECO:0007669"/>
    <property type="project" value="UniProtKB-KW"/>
</dbReference>
<comment type="similarity">
    <text evidence="1 4">Belongs to the peptidase S8 family.</text>
</comment>
<feature type="active site" description="Charge relay system" evidence="4">
    <location>
        <position position="440"/>
    </location>
</feature>
<dbReference type="PANTHER" id="PTHR22870:SF408">
    <property type="entry name" value="OS09G0560450 PROTEIN"/>
    <property type="match status" value="1"/>
</dbReference>
<dbReference type="InterPro" id="IPR000408">
    <property type="entry name" value="Reg_chr_condens"/>
</dbReference>
<dbReference type="InterPro" id="IPR058923">
    <property type="entry name" value="RCC1-like_dom"/>
</dbReference>
<dbReference type="InterPro" id="IPR011043">
    <property type="entry name" value="Gal_Oxase/kelch_b-propeller"/>
</dbReference>
<dbReference type="PANTHER" id="PTHR22870">
    <property type="entry name" value="REGULATOR OF CHROMOSOME CONDENSATION"/>
    <property type="match status" value="1"/>
</dbReference>
<dbReference type="CDD" id="cd07473">
    <property type="entry name" value="Peptidases_S8_Subtilisin_like"/>
    <property type="match status" value="1"/>
</dbReference>
<dbReference type="InterPro" id="IPR009091">
    <property type="entry name" value="RCC1/BLIP-II"/>
</dbReference>
<evidence type="ECO:0000259" key="5">
    <source>
        <dbReference type="Pfam" id="PF00082"/>
    </source>
</evidence>
<accession>A0A369AG83</accession>
<organism evidence="7 8">
    <name type="scientific">Anaerobacterium chartisolvens</name>
    <dbReference type="NCBI Taxonomy" id="1297424"/>
    <lineage>
        <taxon>Bacteria</taxon>
        <taxon>Bacillati</taxon>
        <taxon>Bacillota</taxon>
        <taxon>Clostridia</taxon>
        <taxon>Eubacteriales</taxon>
        <taxon>Oscillospiraceae</taxon>
        <taxon>Anaerobacterium</taxon>
    </lineage>
</organism>
<dbReference type="PRINTS" id="PR00633">
    <property type="entry name" value="RCCNDNSATION"/>
</dbReference>
<reference evidence="7 8" key="1">
    <citation type="submission" date="2018-07" db="EMBL/GenBank/DDBJ databases">
        <title>Genomic Encyclopedia of Type Strains, Phase IV (KMG-IV): sequencing the most valuable type-strain genomes for metagenomic binning, comparative biology and taxonomic classification.</title>
        <authorList>
            <person name="Goeker M."/>
        </authorList>
    </citation>
    <scope>NUCLEOTIDE SEQUENCE [LARGE SCALE GENOMIC DNA]</scope>
    <source>
        <strain evidence="7 8">DSM 27016</strain>
    </source>
</reference>
<dbReference type="InterPro" id="IPR023827">
    <property type="entry name" value="Peptidase_S8_Asp-AS"/>
</dbReference>
<dbReference type="SUPFAM" id="SSF50965">
    <property type="entry name" value="Galactose oxidase, central domain"/>
    <property type="match status" value="1"/>
</dbReference>
<evidence type="ECO:0000256" key="3">
    <source>
        <dbReference type="ARBA" id="ARBA00022801"/>
    </source>
</evidence>
<comment type="caution">
    <text evidence="7">The sequence shown here is derived from an EMBL/GenBank/DDBJ whole genome shotgun (WGS) entry which is preliminary data.</text>
</comment>
<feature type="active site" description="Charge relay system" evidence="4">
    <location>
        <position position="224"/>
    </location>
</feature>
<dbReference type="PROSITE" id="PS00626">
    <property type="entry name" value="RCC1_2"/>
    <property type="match status" value="8"/>
</dbReference>
<evidence type="ECO:0000259" key="6">
    <source>
        <dbReference type="Pfam" id="PF25390"/>
    </source>
</evidence>
<evidence type="ECO:0000313" key="7">
    <source>
        <dbReference type="EMBL" id="RCX08181.1"/>
    </source>
</evidence>
<dbReference type="InterPro" id="IPR051210">
    <property type="entry name" value="Ub_ligase/GEF_domain"/>
</dbReference>
<dbReference type="EMBL" id="QPJT01000044">
    <property type="protein sequence ID" value="RCX08181.1"/>
    <property type="molecule type" value="Genomic_DNA"/>
</dbReference>
<gene>
    <name evidence="7" type="ORF">DFR58_1449</name>
</gene>
<dbReference type="Pfam" id="PF25390">
    <property type="entry name" value="WD40_RLD"/>
    <property type="match status" value="1"/>
</dbReference>
<dbReference type="SUPFAM" id="SSF50985">
    <property type="entry name" value="RCC1/BLIP-II"/>
    <property type="match status" value="2"/>
</dbReference>
<name>A0A369AG83_9FIRM</name>
<dbReference type="PROSITE" id="PS51892">
    <property type="entry name" value="SUBTILASE"/>
    <property type="match status" value="1"/>
</dbReference>
<keyword evidence="4" id="KW-0645">Protease</keyword>
<evidence type="ECO:0000313" key="8">
    <source>
        <dbReference type="Proteomes" id="UP000253034"/>
    </source>
</evidence>
<feature type="domain" description="RCC1-like" evidence="6">
    <location>
        <begin position="636"/>
        <end position="943"/>
    </location>
</feature>
<dbReference type="PROSITE" id="PS50012">
    <property type="entry name" value="RCC1_3"/>
    <property type="match status" value="14"/>
</dbReference>
<dbReference type="Pfam" id="PF00082">
    <property type="entry name" value="Peptidase_S8"/>
    <property type="match status" value="1"/>
</dbReference>
<feature type="non-terminal residue" evidence="7">
    <location>
        <position position="1"/>
    </location>
</feature>
<dbReference type="InterPro" id="IPR034204">
    <property type="entry name" value="PfSUB1-like_cat_dom"/>
</dbReference>
<protein>
    <submittedName>
        <fullName evidence="7">Alpha-tubulin suppressor-like RCC1 family protein</fullName>
    </submittedName>
</protein>